<dbReference type="PANTHER" id="PTHR44137">
    <property type="entry name" value="BNAC03G44070D PROTEIN"/>
    <property type="match status" value="1"/>
</dbReference>
<dbReference type="CDD" id="cd06257">
    <property type="entry name" value="DnaJ"/>
    <property type="match status" value="1"/>
</dbReference>
<feature type="compositionally biased region" description="Basic residues" evidence="1">
    <location>
        <begin position="221"/>
        <end position="233"/>
    </location>
</feature>
<sequence length="487" mass="53845">MDKAEAEAIRLKSLAEEKYKSSNLKSALKYAKRAHNLRPTTEGLFQMVTALKVLRAASKDPSDWYRILDVEPFSHANVIKGQYKRLALILHPDKATSVGSVDAFKLVCDAFRVLSDKPSRKDYDLRLRLSIGGGGGGGGGANIETFWTACGTCRVLHEFERRYVGHRLVCPGCKKSFLAVEVSSNGGGGGGADRTVRRARSKRARPPEKTLAEMQADAKRKAGGARLSRKSRREKVESAAVAVSEGPDGDDLAVMAVEDPDFYDFDGDRVERSFKKGKVWAVYDDDDGMPRHYGLITDVASVNPFKVRMSWMDLQINGDESLIGWEKMGFHVSCGRFKVGRAVVFDSVNLFSHPVECERAAREIYRIYPKKGSVWALYGEGTAVGGDRAVGDGRGYDVVVCLTSYSDLHGLSMAYLEKVEGFKTVFKRKEIGGHAIRWLEKDDVCSFSHQIPARKLEGSEAPGLPNDCWELDPASLPSHLLSIAWKR</sequence>
<name>A0AAV9FJZ4_ACOCL</name>
<protein>
    <recommendedName>
        <fullName evidence="2">J domain-containing protein</fullName>
    </recommendedName>
</protein>
<dbReference type="PROSITE" id="PS50076">
    <property type="entry name" value="DNAJ_2"/>
    <property type="match status" value="1"/>
</dbReference>
<feature type="compositionally biased region" description="Basic and acidic residues" evidence="1">
    <location>
        <begin position="205"/>
        <end position="220"/>
    </location>
</feature>
<dbReference type="InterPro" id="IPR001623">
    <property type="entry name" value="DnaJ_domain"/>
</dbReference>
<reference evidence="3" key="1">
    <citation type="journal article" date="2023" name="Nat. Commun.">
        <title>Diploid and tetraploid genomes of Acorus and the evolution of monocots.</title>
        <authorList>
            <person name="Ma L."/>
            <person name="Liu K.W."/>
            <person name="Li Z."/>
            <person name="Hsiao Y.Y."/>
            <person name="Qi Y."/>
            <person name="Fu T."/>
            <person name="Tang G.D."/>
            <person name="Zhang D."/>
            <person name="Sun W.H."/>
            <person name="Liu D.K."/>
            <person name="Li Y."/>
            <person name="Chen G.Z."/>
            <person name="Liu X.D."/>
            <person name="Liao X.Y."/>
            <person name="Jiang Y.T."/>
            <person name="Yu X."/>
            <person name="Hao Y."/>
            <person name="Huang J."/>
            <person name="Zhao X.W."/>
            <person name="Ke S."/>
            <person name="Chen Y.Y."/>
            <person name="Wu W.L."/>
            <person name="Hsu J.L."/>
            <person name="Lin Y.F."/>
            <person name="Huang M.D."/>
            <person name="Li C.Y."/>
            <person name="Huang L."/>
            <person name="Wang Z.W."/>
            <person name="Zhao X."/>
            <person name="Zhong W.Y."/>
            <person name="Peng D.H."/>
            <person name="Ahmad S."/>
            <person name="Lan S."/>
            <person name="Zhang J.S."/>
            <person name="Tsai W.C."/>
            <person name="Van de Peer Y."/>
            <person name="Liu Z.J."/>
        </authorList>
    </citation>
    <scope>NUCLEOTIDE SEQUENCE</scope>
    <source>
        <strain evidence="3">CP</strain>
    </source>
</reference>
<dbReference type="Pfam" id="PF11926">
    <property type="entry name" value="DUF3444"/>
    <property type="match status" value="1"/>
</dbReference>
<dbReference type="InterPro" id="IPR024593">
    <property type="entry name" value="DUF3444"/>
</dbReference>
<organism evidence="3 4">
    <name type="scientific">Acorus calamus</name>
    <name type="common">Sweet flag</name>
    <dbReference type="NCBI Taxonomy" id="4465"/>
    <lineage>
        <taxon>Eukaryota</taxon>
        <taxon>Viridiplantae</taxon>
        <taxon>Streptophyta</taxon>
        <taxon>Embryophyta</taxon>
        <taxon>Tracheophyta</taxon>
        <taxon>Spermatophyta</taxon>
        <taxon>Magnoliopsida</taxon>
        <taxon>Liliopsida</taxon>
        <taxon>Acoraceae</taxon>
        <taxon>Acorus</taxon>
    </lineage>
</organism>
<reference evidence="3" key="2">
    <citation type="submission" date="2023-06" db="EMBL/GenBank/DDBJ databases">
        <authorList>
            <person name="Ma L."/>
            <person name="Liu K.-W."/>
            <person name="Li Z."/>
            <person name="Hsiao Y.-Y."/>
            <person name="Qi Y."/>
            <person name="Fu T."/>
            <person name="Tang G."/>
            <person name="Zhang D."/>
            <person name="Sun W.-H."/>
            <person name="Liu D.-K."/>
            <person name="Li Y."/>
            <person name="Chen G.-Z."/>
            <person name="Liu X.-D."/>
            <person name="Liao X.-Y."/>
            <person name="Jiang Y.-T."/>
            <person name="Yu X."/>
            <person name="Hao Y."/>
            <person name="Huang J."/>
            <person name="Zhao X.-W."/>
            <person name="Ke S."/>
            <person name="Chen Y.-Y."/>
            <person name="Wu W.-L."/>
            <person name="Hsu J.-L."/>
            <person name="Lin Y.-F."/>
            <person name="Huang M.-D."/>
            <person name="Li C.-Y."/>
            <person name="Huang L."/>
            <person name="Wang Z.-W."/>
            <person name="Zhao X."/>
            <person name="Zhong W.-Y."/>
            <person name="Peng D.-H."/>
            <person name="Ahmad S."/>
            <person name="Lan S."/>
            <person name="Zhang J.-S."/>
            <person name="Tsai W.-C."/>
            <person name="Van De Peer Y."/>
            <person name="Liu Z.-J."/>
        </authorList>
    </citation>
    <scope>NUCLEOTIDE SEQUENCE</scope>
    <source>
        <strain evidence="3">CP</strain>
        <tissue evidence="3">Leaves</tissue>
    </source>
</reference>
<dbReference type="AlphaFoldDB" id="A0AAV9FJZ4"/>
<dbReference type="Pfam" id="PF23551">
    <property type="entry name" value="Zn_ribbon_20"/>
    <property type="match status" value="1"/>
</dbReference>
<dbReference type="InterPro" id="IPR056988">
    <property type="entry name" value="Zn_ribbon_pln"/>
</dbReference>
<evidence type="ECO:0000313" key="4">
    <source>
        <dbReference type="Proteomes" id="UP001180020"/>
    </source>
</evidence>
<gene>
    <name evidence="3" type="ORF">QJS10_CPA01g02963</name>
</gene>
<dbReference type="InterPro" id="IPR036869">
    <property type="entry name" value="J_dom_sf"/>
</dbReference>
<dbReference type="PANTHER" id="PTHR44137:SF24">
    <property type="entry name" value="DNAJ HEAT SHOCK N-TERMINAL DOMAIN-CONTAINING PROTEIN"/>
    <property type="match status" value="1"/>
</dbReference>
<dbReference type="SUPFAM" id="SSF46565">
    <property type="entry name" value="Chaperone J-domain"/>
    <property type="match status" value="1"/>
</dbReference>
<dbReference type="Proteomes" id="UP001180020">
    <property type="component" value="Unassembled WGS sequence"/>
</dbReference>
<dbReference type="Pfam" id="PF00226">
    <property type="entry name" value="DnaJ"/>
    <property type="match status" value="1"/>
</dbReference>
<accession>A0AAV9FJZ4</accession>
<feature type="region of interest" description="Disordered" evidence="1">
    <location>
        <begin position="185"/>
        <end position="233"/>
    </location>
</feature>
<dbReference type="SMART" id="SM00271">
    <property type="entry name" value="DnaJ"/>
    <property type="match status" value="1"/>
</dbReference>
<evidence type="ECO:0000259" key="2">
    <source>
        <dbReference type="PROSITE" id="PS50076"/>
    </source>
</evidence>
<dbReference type="Gene3D" id="1.10.287.110">
    <property type="entry name" value="DnaJ domain"/>
    <property type="match status" value="1"/>
</dbReference>
<evidence type="ECO:0000313" key="3">
    <source>
        <dbReference type="EMBL" id="KAK1326263.1"/>
    </source>
</evidence>
<comment type="caution">
    <text evidence="3">The sequence shown here is derived from an EMBL/GenBank/DDBJ whole genome shotgun (WGS) entry which is preliminary data.</text>
</comment>
<dbReference type="PRINTS" id="PR00625">
    <property type="entry name" value="JDOMAIN"/>
</dbReference>
<dbReference type="EMBL" id="JAUJYO010000001">
    <property type="protein sequence ID" value="KAK1326263.1"/>
    <property type="molecule type" value="Genomic_DNA"/>
</dbReference>
<feature type="domain" description="J" evidence="2">
    <location>
        <begin position="63"/>
        <end position="127"/>
    </location>
</feature>
<dbReference type="GO" id="GO:0005783">
    <property type="term" value="C:endoplasmic reticulum"/>
    <property type="evidence" value="ECO:0007669"/>
    <property type="project" value="UniProtKB-ARBA"/>
</dbReference>
<evidence type="ECO:0000256" key="1">
    <source>
        <dbReference type="SAM" id="MobiDB-lite"/>
    </source>
</evidence>
<keyword evidence="4" id="KW-1185">Reference proteome</keyword>
<proteinExistence type="predicted"/>